<reference evidence="16 18" key="3">
    <citation type="submission" date="2020-08" db="EMBL/GenBank/DDBJ databases">
        <title>Genomic Encyclopedia of Type Strains, Phase IV (KMG-V): Genome sequencing to study the core and pangenomes of soil and plant-associated prokaryotes.</title>
        <authorList>
            <person name="Whitman W."/>
        </authorList>
    </citation>
    <scope>NUCLEOTIDE SEQUENCE [LARGE SCALE GENOMIC DNA]</scope>
    <source>
        <strain evidence="16 18">D1</strain>
    </source>
</reference>
<dbReference type="GO" id="GO:0005737">
    <property type="term" value="C:cytoplasm"/>
    <property type="evidence" value="ECO:0007669"/>
    <property type="project" value="TreeGrafter"/>
</dbReference>
<dbReference type="EC" id="1.1.1.169" evidence="3 12"/>
<evidence type="ECO:0000256" key="12">
    <source>
        <dbReference type="RuleBase" id="RU362068"/>
    </source>
</evidence>
<dbReference type="Proteomes" id="UP000239462">
    <property type="component" value="Chromosome"/>
</dbReference>
<feature type="domain" description="Ketopantoate reductase N-terminal" evidence="13">
    <location>
        <begin position="3"/>
        <end position="146"/>
    </location>
</feature>
<name>A0A2L1C8M4_METMI</name>
<organism evidence="15 17">
    <name type="scientific">Methanococcus maripaludis</name>
    <name type="common">Methanococcus deltae</name>
    <dbReference type="NCBI Taxonomy" id="39152"/>
    <lineage>
        <taxon>Archaea</taxon>
        <taxon>Methanobacteriati</taxon>
        <taxon>Methanobacteriota</taxon>
        <taxon>Methanomada group</taxon>
        <taxon>Methanococci</taxon>
        <taxon>Methanococcales</taxon>
        <taxon>Methanococcaceae</taxon>
        <taxon>Methanococcus</taxon>
    </lineage>
</organism>
<evidence type="ECO:0000256" key="8">
    <source>
        <dbReference type="ARBA" id="ARBA00032024"/>
    </source>
</evidence>
<reference evidence="17" key="1">
    <citation type="journal article" date="2018" name="Genome Announc.">
        <title>Complete Genome Sequence of the Methanococcus maripaludis Type Strain JJ (DSM 2067), a Model for Selenoprotein Synthesis in Archaea.</title>
        <authorList>
            <person name="Poehlein A."/>
            <person name="Heym D."/>
            <person name="Quitzke V."/>
            <person name="Fersch J."/>
            <person name="Daniel R."/>
            <person name="Rother M."/>
        </authorList>
    </citation>
    <scope>NUCLEOTIDE SEQUENCE [LARGE SCALE GENOMIC DNA]</scope>
    <source>
        <strain evidence="17">DSM 2067</strain>
    </source>
</reference>
<proteinExistence type="inferred from homology"/>
<evidence type="ECO:0000256" key="9">
    <source>
        <dbReference type="ARBA" id="ARBA00047506"/>
    </source>
</evidence>
<evidence type="ECO:0000313" key="15">
    <source>
        <dbReference type="EMBL" id="AVB75722.1"/>
    </source>
</evidence>
<dbReference type="GO" id="GO:0015940">
    <property type="term" value="P:pantothenate biosynthetic process"/>
    <property type="evidence" value="ECO:0007669"/>
    <property type="project" value="InterPro"/>
</dbReference>
<evidence type="ECO:0000256" key="7">
    <source>
        <dbReference type="ARBA" id="ARBA00023002"/>
    </source>
</evidence>
<dbReference type="PANTHER" id="PTHR21708">
    <property type="entry name" value="PROBABLE 2-DEHYDROPANTOATE 2-REDUCTASE"/>
    <property type="match status" value="1"/>
</dbReference>
<dbReference type="EMBL" id="JACHED010000002">
    <property type="protein sequence ID" value="MBB6497064.1"/>
    <property type="molecule type" value="Genomic_DNA"/>
</dbReference>
<dbReference type="RefSeq" id="WP_104837378.1">
    <property type="nucleotide sequence ID" value="NZ_CP026606.1"/>
</dbReference>
<evidence type="ECO:0000313" key="16">
    <source>
        <dbReference type="EMBL" id="MBB6497064.1"/>
    </source>
</evidence>
<comment type="catalytic activity">
    <reaction evidence="10">
        <text>(R)-pantoate + NAD(+) = 2-dehydropantoate + NADH + H(+)</text>
        <dbReference type="Rhea" id="RHEA:61292"/>
        <dbReference type="ChEBI" id="CHEBI:11561"/>
        <dbReference type="ChEBI" id="CHEBI:15378"/>
        <dbReference type="ChEBI" id="CHEBI:15980"/>
        <dbReference type="ChEBI" id="CHEBI:57540"/>
        <dbReference type="ChEBI" id="CHEBI:57945"/>
    </reaction>
    <physiologicalReaction direction="right-to-left" evidence="10">
        <dbReference type="Rhea" id="RHEA:61294"/>
    </physiologicalReaction>
</comment>
<dbReference type="AlphaFoldDB" id="A0A2L1C8M4"/>
<evidence type="ECO:0000256" key="3">
    <source>
        <dbReference type="ARBA" id="ARBA00013014"/>
    </source>
</evidence>
<dbReference type="Pfam" id="PF08546">
    <property type="entry name" value="ApbA_C"/>
    <property type="match status" value="1"/>
</dbReference>
<dbReference type="InterPro" id="IPR008927">
    <property type="entry name" value="6-PGluconate_DH-like_C_sf"/>
</dbReference>
<accession>A0A2L1C8M4</accession>
<dbReference type="SUPFAM" id="SSF51735">
    <property type="entry name" value="NAD(P)-binding Rossmann-fold domains"/>
    <property type="match status" value="1"/>
</dbReference>
<dbReference type="InterPro" id="IPR013328">
    <property type="entry name" value="6PGD_dom2"/>
</dbReference>
<dbReference type="InterPro" id="IPR051402">
    <property type="entry name" value="KPR-Related"/>
</dbReference>
<dbReference type="InterPro" id="IPR013332">
    <property type="entry name" value="KPR_N"/>
</dbReference>
<gene>
    <name evidence="15" type="primary">panE</name>
    <name evidence="16" type="ORF">HNP96_001105</name>
    <name evidence="15" type="ORF">MMJJ_03050</name>
</gene>
<comment type="function">
    <text evidence="11">Catalyzes the NAD(P)H-dependent reduction of ketopantoate into pantoic acid.</text>
</comment>
<dbReference type="EMBL" id="CP026606">
    <property type="protein sequence ID" value="AVB75722.1"/>
    <property type="molecule type" value="Genomic_DNA"/>
</dbReference>
<evidence type="ECO:0000259" key="13">
    <source>
        <dbReference type="Pfam" id="PF02558"/>
    </source>
</evidence>
<dbReference type="Proteomes" id="UP000590564">
    <property type="component" value="Unassembled WGS sequence"/>
</dbReference>
<comment type="function">
    <text evidence="12">Catalyzes the NADPH-dependent reduction of ketopantoate into pantoic acid.</text>
</comment>
<sequence>MNVLIIGAGAVGLCLAAKLSNVADVFAVTRERNAKIIRESGFKMTGIWGEGTFNFEASENVPERDFDYIIISSKGLATKSICEQFKDVINGKNVISMQNGVGNEEIILRYTDKVIGGTIITGFEWKGDAKVHVSVEGGPMTVGRFPNGTDKEVTDFVKLIKSSGIPVNETENIQGAIWSKTIYNCALNPLGAVMNVPYGELSNEHSWNIIKNIVSEIFEITSKKGVILPWKTSEEYLKYLKEFQLPNTAAHHSSMLQDISKGNITEIDFLNGAVVTIAKEFGIKTPYNKFITEQIKFLENLKSKKE</sequence>
<dbReference type="InterPro" id="IPR013752">
    <property type="entry name" value="KPA_reductase"/>
</dbReference>
<evidence type="ECO:0000256" key="11">
    <source>
        <dbReference type="ARBA" id="ARBA00056765"/>
    </source>
</evidence>
<dbReference type="Gene3D" id="3.40.50.720">
    <property type="entry name" value="NAD(P)-binding Rossmann-like Domain"/>
    <property type="match status" value="1"/>
</dbReference>
<evidence type="ECO:0000256" key="4">
    <source>
        <dbReference type="ARBA" id="ARBA00019465"/>
    </source>
</evidence>
<keyword evidence="5 12" id="KW-0521">NADP</keyword>
<dbReference type="Pfam" id="PF02558">
    <property type="entry name" value="ApbA"/>
    <property type="match status" value="1"/>
</dbReference>
<evidence type="ECO:0000313" key="18">
    <source>
        <dbReference type="Proteomes" id="UP000590564"/>
    </source>
</evidence>
<evidence type="ECO:0000256" key="5">
    <source>
        <dbReference type="ARBA" id="ARBA00022857"/>
    </source>
</evidence>
<dbReference type="GO" id="GO:0015937">
    <property type="term" value="P:coenzyme A biosynthetic process"/>
    <property type="evidence" value="ECO:0007669"/>
    <property type="project" value="UniProtKB-UniPathway"/>
</dbReference>
<comment type="catalytic activity">
    <reaction evidence="9">
        <text>(R)-pantoate + NADP(+) = 2-dehydropantoate + NADPH + H(+)</text>
        <dbReference type="Rhea" id="RHEA:16233"/>
        <dbReference type="ChEBI" id="CHEBI:11561"/>
        <dbReference type="ChEBI" id="CHEBI:15378"/>
        <dbReference type="ChEBI" id="CHEBI:15980"/>
        <dbReference type="ChEBI" id="CHEBI:57783"/>
        <dbReference type="ChEBI" id="CHEBI:58349"/>
        <dbReference type="EC" id="1.1.1.169"/>
    </reaction>
    <physiologicalReaction direction="right-to-left" evidence="9">
        <dbReference type="Rhea" id="RHEA:16235"/>
    </physiologicalReaction>
</comment>
<evidence type="ECO:0000256" key="1">
    <source>
        <dbReference type="ARBA" id="ARBA00004724"/>
    </source>
</evidence>
<dbReference type="FunFam" id="1.10.1040.10:FF:000017">
    <property type="entry name" value="2-dehydropantoate 2-reductase"/>
    <property type="match status" value="1"/>
</dbReference>
<dbReference type="KEGG" id="mmad:MMJJ_03050"/>
<dbReference type="GO" id="GO:0008677">
    <property type="term" value="F:2-dehydropantoate 2-reductase activity"/>
    <property type="evidence" value="ECO:0007669"/>
    <property type="project" value="UniProtKB-EC"/>
</dbReference>
<protein>
    <recommendedName>
        <fullName evidence="4 12">2-dehydropantoate 2-reductase</fullName>
        <ecNumber evidence="3 12">1.1.1.169</ecNumber>
    </recommendedName>
    <alternativeName>
        <fullName evidence="8 12">Ketopantoate reductase</fullName>
    </alternativeName>
</protein>
<dbReference type="SUPFAM" id="SSF48179">
    <property type="entry name" value="6-phosphogluconate dehydrogenase C-terminal domain-like"/>
    <property type="match status" value="1"/>
</dbReference>
<dbReference type="InterPro" id="IPR003710">
    <property type="entry name" value="ApbA"/>
</dbReference>
<keyword evidence="7 12" id="KW-0560">Oxidoreductase</keyword>
<dbReference type="GeneID" id="36101400"/>
<feature type="domain" description="Ketopantoate reductase C-terminal" evidence="14">
    <location>
        <begin position="172"/>
        <end position="299"/>
    </location>
</feature>
<comment type="pathway">
    <text evidence="1 12">Cofactor biosynthesis; coenzyme A biosynthesis.</text>
</comment>
<dbReference type="InterPro" id="IPR036291">
    <property type="entry name" value="NAD(P)-bd_dom_sf"/>
</dbReference>
<dbReference type="PANTHER" id="PTHR21708:SF26">
    <property type="entry name" value="2-DEHYDROPANTOATE 2-REDUCTASE"/>
    <property type="match status" value="1"/>
</dbReference>
<keyword evidence="6 12" id="KW-0173">Coenzyme A biosynthesis</keyword>
<comment type="similarity">
    <text evidence="2 12">Belongs to the ketopantoate reductase family.</text>
</comment>
<dbReference type="Gene3D" id="1.10.1040.10">
    <property type="entry name" value="N-(1-d-carboxylethyl)-l-norvaline Dehydrogenase, domain 2"/>
    <property type="match status" value="1"/>
</dbReference>
<evidence type="ECO:0000256" key="10">
    <source>
        <dbReference type="ARBA" id="ARBA00048196"/>
    </source>
</evidence>
<evidence type="ECO:0000259" key="14">
    <source>
        <dbReference type="Pfam" id="PF08546"/>
    </source>
</evidence>
<dbReference type="NCBIfam" id="TIGR00745">
    <property type="entry name" value="apbA_panE"/>
    <property type="match status" value="1"/>
</dbReference>
<evidence type="ECO:0000256" key="6">
    <source>
        <dbReference type="ARBA" id="ARBA00022993"/>
    </source>
</evidence>
<evidence type="ECO:0000256" key="2">
    <source>
        <dbReference type="ARBA" id="ARBA00007870"/>
    </source>
</evidence>
<evidence type="ECO:0000313" key="17">
    <source>
        <dbReference type="Proteomes" id="UP000239462"/>
    </source>
</evidence>
<dbReference type="UniPathway" id="UPA00241"/>
<reference evidence="15" key="2">
    <citation type="submission" date="2018-02" db="EMBL/GenBank/DDBJ databases">
        <title>Complete genome sequence of the Methanococcus maripaludis type strain JJ (DSM 2067), a model for selenoprotein synthesis in Archaea.</title>
        <authorList>
            <person name="Poehlein A."/>
            <person name="Heym D."/>
            <person name="Quitzke V."/>
            <person name="Fersch J."/>
            <person name="Daniel R."/>
            <person name="Rother M."/>
        </authorList>
    </citation>
    <scope>NUCLEOTIDE SEQUENCE [LARGE SCALE GENOMIC DNA]</scope>
    <source>
        <strain evidence="15">DSM 2067</strain>
    </source>
</reference>